<dbReference type="Gene3D" id="1.10.10.60">
    <property type="entry name" value="Homeodomain-like"/>
    <property type="match status" value="1"/>
</dbReference>
<dbReference type="InterPro" id="IPR058031">
    <property type="entry name" value="AAA_lid_NorR"/>
</dbReference>
<organism evidence="5 6">
    <name type="scientific">Filibacter tadaridae</name>
    <dbReference type="NCBI Taxonomy" id="2483811"/>
    <lineage>
        <taxon>Bacteria</taxon>
        <taxon>Bacillati</taxon>
        <taxon>Bacillota</taxon>
        <taxon>Bacilli</taxon>
        <taxon>Bacillales</taxon>
        <taxon>Caryophanaceae</taxon>
        <taxon>Filibacter</taxon>
    </lineage>
</organism>
<dbReference type="AlphaFoldDB" id="A0A3P5XT33"/>
<name>A0A3P5XT33_9BACL</name>
<gene>
    <name evidence="5" type="primary">nifA</name>
    <name evidence="5" type="ORF">FILTAD_02949</name>
</gene>
<dbReference type="GO" id="GO:0006355">
    <property type="term" value="P:regulation of DNA-templated transcription"/>
    <property type="evidence" value="ECO:0007669"/>
    <property type="project" value="InterPro"/>
</dbReference>
<evidence type="ECO:0000256" key="2">
    <source>
        <dbReference type="ARBA" id="ARBA00022840"/>
    </source>
</evidence>
<dbReference type="Pfam" id="PF00158">
    <property type="entry name" value="Sigma54_activat"/>
    <property type="match status" value="1"/>
</dbReference>
<reference evidence="5 6" key="1">
    <citation type="submission" date="2018-11" db="EMBL/GenBank/DDBJ databases">
        <authorList>
            <person name="Criscuolo A."/>
        </authorList>
    </citation>
    <scope>NUCLEOTIDE SEQUENCE [LARGE SCALE GENOMIC DNA]</scope>
    <source>
        <strain evidence="5">ATB-66</strain>
    </source>
</reference>
<dbReference type="PROSITE" id="PS50112">
    <property type="entry name" value="PAS"/>
    <property type="match status" value="1"/>
</dbReference>
<dbReference type="SUPFAM" id="SSF52540">
    <property type="entry name" value="P-loop containing nucleoside triphosphate hydrolases"/>
    <property type="match status" value="1"/>
</dbReference>
<dbReference type="SUPFAM" id="SSF55785">
    <property type="entry name" value="PYP-like sensor domain (PAS domain)"/>
    <property type="match status" value="1"/>
</dbReference>
<accession>A0A3P5XT33</accession>
<dbReference type="InterPro" id="IPR000014">
    <property type="entry name" value="PAS"/>
</dbReference>
<dbReference type="InterPro" id="IPR035965">
    <property type="entry name" value="PAS-like_dom_sf"/>
</dbReference>
<feature type="domain" description="PAS" evidence="4">
    <location>
        <begin position="7"/>
        <end position="57"/>
    </location>
</feature>
<dbReference type="OrthoDB" id="9771372at2"/>
<dbReference type="Proteomes" id="UP000270468">
    <property type="component" value="Unassembled WGS sequence"/>
</dbReference>
<dbReference type="Pfam" id="PF18024">
    <property type="entry name" value="HTH_50"/>
    <property type="match status" value="1"/>
</dbReference>
<dbReference type="PANTHER" id="PTHR32071:SF57">
    <property type="entry name" value="C4-DICARBOXYLATE TRANSPORT TRANSCRIPTIONAL REGULATORY PROTEIN DCTD"/>
    <property type="match status" value="1"/>
</dbReference>
<dbReference type="PANTHER" id="PTHR32071">
    <property type="entry name" value="TRANSCRIPTIONAL REGULATORY PROTEIN"/>
    <property type="match status" value="1"/>
</dbReference>
<dbReference type="Gene3D" id="3.40.50.300">
    <property type="entry name" value="P-loop containing nucleotide triphosphate hydrolases"/>
    <property type="match status" value="1"/>
</dbReference>
<dbReference type="Gene3D" id="1.10.8.60">
    <property type="match status" value="1"/>
</dbReference>
<evidence type="ECO:0000313" key="6">
    <source>
        <dbReference type="Proteomes" id="UP000270468"/>
    </source>
</evidence>
<sequence length="459" mass="52112">MAQFHLTPNSVHEILDTHDEDVIVTNRDGIIIKATRISGQQYGMKSDELIGKSVYDLQSAAIFSPAITPLVLTQKKKVVTIQTTPLGTKVLITGMPFFDEDGEVEFVISYSYDVSELLVIQEYMKEYEYEMSKVQEELQLLRKRTLTTDGLVIESQATREAYAMAYKIAPINVSIVLYGQHGTGKTTMAKVIHNESPWKDGPFIEVDCGVIPESLFEKELFGEQVGGALETSISPGLFSIAEGGTLFLKNIDHLSLHLQGKLVKVFKEGAFKPFGGDKFQTIDMRLISSAKADLKNATMENRFLEELYYFLNIVPIHLQPLQAREEDLSTLISYYLNNYAEKYNTKKRLSDSLFKLLFKFNWKGNIHELRNVMERIVVQSPVELIGVNDLPTEYRIRFEEGLTDIDLDGQTLPTILQHVEMKVMKNARNRYKTTTEMAKILGISQPSVVRKLKKYTLPD</sequence>
<dbReference type="InterPro" id="IPR013656">
    <property type="entry name" value="PAS_4"/>
</dbReference>
<dbReference type="EMBL" id="UXAV01000045">
    <property type="protein sequence ID" value="VDC33539.1"/>
    <property type="molecule type" value="Genomic_DNA"/>
</dbReference>
<keyword evidence="2" id="KW-0067">ATP-binding</keyword>
<evidence type="ECO:0000256" key="1">
    <source>
        <dbReference type="ARBA" id="ARBA00022741"/>
    </source>
</evidence>
<dbReference type="Pfam" id="PF08448">
    <property type="entry name" value="PAS_4"/>
    <property type="match status" value="1"/>
</dbReference>
<dbReference type="InterPro" id="IPR002078">
    <property type="entry name" value="Sigma_54_int"/>
</dbReference>
<dbReference type="InterPro" id="IPR030828">
    <property type="entry name" value="HTH_TyrR"/>
</dbReference>
<dbReference type="InterPro" id="IPR027417">
    <property type="entry name" value="P-loop_NTPase"/>
</dbReference>
<dbReference type="Gene3D" id="3.30.450.20">
    <property type="entry name" value="PAS domain"/>
    <property type="match status" value="1"/>
</dbReference>
<evidence type="ECO:0000313" key="5">
    <source>
        <dbReference type="EMBL" id="VDC33539.1"/>
    </source>
</evidence>
<dbReference type="SUPFAM" id="SSF46689">
    <property type="entry name" value="Homeodomain-like"/>
    <property type="match status" value="1"/>
</dbReference>
<keyword evidence="1" id="KW-0547">Nucleotide-binding</keyword>
<dbReference type="Pfam" id="PF25601">
    <property type="entry name" value="AAA_lid_14"/>
    <property type="match status" value="1"/>
</dbReference>
<feature type="domain" description="Sigma-54 factor interaction" evidence="3">
    <location>
        <begin position="151"/>
        <end position="378"/>
    </location>
</feature>
<dbReference type="CDD" id="cd00130">
    <property type="entry name" value="PAS"/>
    <property type="match status" value="1"/>
</dbReference>
<evidence type="ECO:0000259" key="3">
    <source>
        <dbReference type="PROSITE" id="PS50045"/>
    </source>
</evidence>
<keyword evidence="6" id="KW-1185">Reference proteome</keyword>
<proteinExistence type="predicted"/>
<dbReference type="GO" id="GO:0003677">
    <property type="term" value="F:DNA binding"/>
    <property type="evidence" value="ECO:0007669"/>
    <property type="project" value="UniProtKB-KW"/>
</dbReference>
<dbReference type="InterPro" id="IPR009057">
    <property type="entry name" value="Homeodomain-like_sf"/>
</dbReference>
<dbReference type="GO" id="GO:0005524">
    <property type="term" value="F:ATP binding"/>
    <property type="evidence" value="ECO:0007669"/>
    <property type="project" value="UniProtKB-KW"/>
</dbReference>
<dbReference type="PROSITE" id="PS50045">
    <property type="entry name" value="SIGMA54_INTERACT_4"/>
    <property type="match status" value="1"/>
</dbReference>
<evidence type="ECO:0000259" key="4">
    <source>
        <dbReference type="PROSITE" id="PS50112"/>
    </source>
</evidence>
<dbReference type="RefSeq" id="WP_124071755.1">
    <property type="nucleotide sequence ID" value="NZ_CBCRXF010000004.1"/>
</dbReference>
<protein>
    <submittedName>
        <fullName evidence="5">Nif-specific regulatory protein</fullName>
    </submittedName>
</protein>
<dbReference type="CDD" id="cd00009">
    <property type="entry name" value="AAA"/>
    <property type="match status" value="1"/>
</dbReference>